<dbReference type="GO" id="GO:0004674">
    <property type="term" value="F:protein serine/threonine kinase activity"/>
    <property type="evidence" value="ECO:0007669"/>
    <property type="project" value="UniProtKB-KW"/>
</dbReference>
<dbReference type="PANTHER" id="PTHR45646">
    <property type="entry name" value="SERINE/THREONINE-PROTEIN KINASE DOA-RELATED"/>
    <property type="match status" value="1"/>
</dbReference>
<gene>
    <name evidence="7" type="ORF">B0H16DRAFT_1332907</name>
</gene>
<accession>A0AAD7HP93</accession>
<dbReference type="GO" id="GO:0043484">
    <property type="term" value="P:regulation of RNA splicing"/>
    <property type="evidence" value="ECO:0007669"/>
    <property type="project" value="TreeGrafter"/>
</dbReference>
<evidence type="ECO:0000256" key="4">
    <source>
        <dbReference type="ARBA" id="ARBA00022777"/>
    </source>
</evidence>
<dbReference type="Pfam" id="PF00069">
    <property type="entry name" value="Pkinase"/>
    <property type="match status" value="2"/>
</dbReference>
<evidence type="ECO:0000256" key="1">
    <source>
        <dbReference type="ARBA" id="ARBA00022527"/>
    </source>
</evidence>
<dbReference type="PANTHER" id="PTHR45646:SF11">
    <property type="entry name" value="SERINE_THREONINE-PROTEIN KINASE DOA"/>
    <property type="match status" value="1"/>
</dbReference>
<organism evidence="7 8">
    <name type="scientific">Mycena metata</name>
    <dbReference type="NCBI Taxonomy" id="1033252"/>
    <lineage>
        <taxon>Eukaryota</taxon>
        <taxon>Fungi</taxon>
        <taxon>Dikarya</taxon>
        <taxon>Basidiomycota</taxon>
        <taxon>Agaricomycotina</taxon>
        <taxon>Agaricomycetes</taxon>
        <taxon>Agaricomycetidae</taxon>
        <taxon>Agaricales</taxon>
        <taxon>Marasmiineae</taxon>
        <taxon>Mycenaceae</taxon>
        <taxon>Mycena</taxon>
    </lineage>
</organism>
<keyword evidence="4 7" id="KW-0418">Kinase</keyword>
<evidence type="ECO:0000256" key="2">
    <source>
        <dbReference type="ARBA" id="ARBA00022679"/>
    </source>
</evidence>
<dbReference type="InterPro" id="IPR011009">
    <property type="entry name" value="Kinase-like_dom_sf"/>
</dbReference>
<evidence type="ECO:0000313" key="7">
    <source>
        <dbReference type="EMBL" id="KAJ7725194.1"/>
    </source>
</evidence>
<dbReference type="InterPro" id="IPR008271">
    <property type="entry name" value="Ser/Thr_kinase_AS"/>
</dbReference>
<name>A0AAD7HP93_9AGAR</name>
<sequence length="403" mass="45407">MSFLCGIGKTKNNGYGLPEEPLHASAFDGFGYMDVKIGTVIDDFEVVRKLGWARYSSVWLCMYTCRLHRPPARRYFALKVLTRYGSAGLQAKISDEYRALATVTLVNPSHPGFMHCGILLGSCFERKGGHTCFVTEPLGGDLASLQIAQSNQRFSEEAAKKIVKQMLLALDYLHRECEYIHTDIKPDNLLVCPPDLTQESIENVLLRSPVERYKPMRVRRLSPKPIITIRSQPLPNLGLKSSLENLSIKLIDFGNVVPDQTLQPKLVRAPEVVVGLSWSPAMDIWNVGCLLFGFLTSQPPFYQNLSKVPFSPTLHLQQMEERLGPFPPVFVSHFPETFDEKGIYAILSHLHSRFYGLPRPHFLPKTEKPNDSAGRFLRRCLTLDPGARPNSLALLDDEWLQGV</sequence>
<dbReference type="SUPFAM" id="SSF56112">
    <property type="entry name" value="Protein kinase-like (PK-like)"/>
    <property type="match status" value="1"/>
</dbReference>
<dbReference type="GO" id="GO:0005634">
    <property type="term" value="C:nucleus"/>
    <property type="evidence" value="ECO:0007669"/>
    <property type="project" value="TreeGrafter"/>
</dbReference>
<dbReference type="InterPro" id="IPR051175">
    <property type="entry name" value="CLK_kinases"/>
</dbReference>
<evidence type="ECO:0000259" key="6">
    <source>
        <dbReference type="PROSITE" id="PS50011"/>
    </source>
</evidence>
<dbReference type="InterPro" id="IPR000719">
    <property type="entry name" value="Prot_kinase_dom"/>
</dbReference>
<proteinExistence type="predicted"/>
<dbReference type="EMBL" id="JARKIB010000196">
    <property type="protein sequence ID" value="KAJ7725194.1"/>
    <property type="molecule type" value="Genomic_DNA"/>
</dbReference>
<dbReference type="PROSITE" id="PS50011">
    <property type="entry name" value="PROTEIN_KINASE_DOM"/>
    <property type="match status" value="1"/>
</dbReference>
<protein>
    <submittedName>
        <fullName evidence="7">Kinase-like domain-containing protein</fullName>
    </submittedName>
</protein>
<dbReference type="Proteomes" id="UP001215598">
    <property type="component" value="Unassembled WGS sequence"/>
</dbReference>
<dbReference type="SMART" id="SM00220">
    <property type="entry name" value="S_TKc"/>
    <property type="match status" value="1"/>
</dbReference>
<dbReference type="AlphaFoldDB" id="A0AAD7HP93"/>
<keyword evidence="1" id="KW-0723">Serine/threonine-protein kinase</keyword>
<keyword evidence="2" id="KW-0808">Transferase</keyword>
<dbReference type="PROSITE" id="PS00108">
    <property type="entry name" value="PROTEIN_KINASE_ST"/>
    <property type="match status" value="1"/>
</dbReference>
<dbReference type="Gene3D" id="1.10.510.10">
    <property type="entry name" value="Transferase(Phosphotransferase) domain 1"/>
    <property type="match status" value="1"/>
</dbReference>
<feature type="domain" description="Protein kinase" evidence="6">
    <location>
        <begin position="44"/>
        <end position="400"/>
    </location>
</feature>
<dbReference type="Gene3D" id="3.30.200.20">
    <property type="entry name" value="Phosphorylase Kinase, domain 1"/>
    <property type="match status" value="1"/>
</dbReference>
<evidence type="ECO:0000256" key="3">
    <source>
        <dbReference type="ARBA" id="ARBA00022741"/>
    </source>
</evidence>
<dbReference type="GO" id="GO:0005524">
    <property type="term" value="F:ATP binding"/>
    <property type="evidence" value="ECO:0007669"/>
    <property type="project" value="UniProtKB-KW"/>
</dbReference>
<evidence type="ECO:0000313" key="8">
    <source>
        <dbReference type="Proteomes" id="UP001215598"/>
    </source>
</evidence>
<keyword evidence="3" id="KW-0547">Nucleotide-binding</keyword>
<keyword evidence="8" id="KW-1185">Reference proteome</keyword>
<reference evidence="7" key="1">
    <citation type="submission" date="2023-03" db="EMBL/GenBank/DDBJ databases">
        <title>Massive genome expansion in bonnet fungi (Mycena s.s.) driven by repeated elements and novel gene families across ecological guilds.</title>
        <authorList>
            <consortium name="Lawrence Berkeley National Laboratory"/>
            <person name="Harder C.B."/>
            <person name="Miyauchi S."/>
            <person name="Viragh M."/>
            <person name="Kuo A."/>
            <person name="Thoen E."/>
            <person name="Andreopoulos B."/>
            <person name="Lu D."/>
            <person name="Skrede I."/>
            <person name="Drula E."/>
            <person name="Henrissat B."/>
            <person name="Morin E."/>
            <person name="Kohler A."/>
            <person name="Barry K."/>
            <person name="LaButti K."/>
            <person name="Morin E."/>
            <person name="Salamov A."/>
            <person name="Lipzen A."/>
            <person name="Mereny Z."/>
            <person name="Hegedus B."/>
            <person name="Baldrian P."/>
            <person name="Stursova M."/>
            <person name="Weitz H."/>
            <person name="Taylor A."/>
            <person name="Grigoriev I.V."/>
            <person name="Nagy L.G."/>
            <person name="Martin F."/>
            <person name="Kauserud H."/>
        </authorList>
    </citation>
    <scope>NUCLEOTIDE SEQUENCE</scope>
    <source>
        <strain evidence="7">CBHHK182m</strain>
    </source>
</reference>
<keyword evidence="5" id="KW-0067">ATP-binding</keyword>
<evidence type="ECO:0000256" key="5">
    <source>
        <dbReference type="ARBA" id="ARBA00022840"/>
    </source>
</evidence>
<comment type="caution">
    <text evidence="7">The sequence shown here is derived from an EMBL/GenBank/DDBJ whole genome shotgun (WGS) entry which is preliminary data.</text>
</comment>